<evidence type="ECO:0000256" key="3">
    <source>
        <dbReference type="ARBA" id="ARBA00022553"/>
    </source>
</evidence>
<keyword evidence="5" id="KW-0547">Nucleotide-binding</keyword>
<dbReference type="InterPro" id="IPR020802">
    <property type="entry name" value="TesA-like"/>
</dbReference>
<dbReference type="PANTHER" id="PTHR42921">
    <property type="entry name" value="ACETOACETYL-COA SYNTHETASE"/>
    <property type="match status" value="1"/>
</dbReference>
<dbReference type="Pfam" id="PF00975">
    <property type="entry name" value="Thioesterase"/>
    <property type="match status" value="1"/>
</dbReference>
<dbReference type="GO" id="GO:0030729">
    <property type="term" value="F:acetoacetate-CoA ligase activity"/>
    <property type="evidence" value="ECO:0007669"/>
    <property type="project" value="InterPro"/>
</dbReference>
<organism evidence="8 9">
    <name type="scientific">Caballeronia fortuita</name>
    <dbReference type="NCBI Taxonomy" id="1777138"/>
    <lineage>
        <taxon>Bacteria</taxon>
        <taxon>Pseudomonadati</taxon>
        <taxon>Pseudomonadota</taxon>
        <taxon>Betaproteobacteria</taxon>
        <taxon>Burkholderiales</taxon>
        <taxon>Burkholderiaceae</taxon>
        <taxon>Caballeronia</taxon>
    </lineage>
</organism>
<comment type="similarity">
    <text evidence="1">Belongs to the ATP-dependent AMP-binding enzyme family.</text>
</comment>
<evidence type="ECO:0000256" key="5">
    <source>
        <dbReference type="ARBA" id="ARBA00022741"/>
    </source>
</evidence>
<dbReference type="Gene3D" id="3.30.300.30">
    <property type="match status" value="1"/>
</dbReference>
<dbReference type="AlphaFoldDB" id="A0A158BDK0"/>
<dbReference type="InterPro" id="IPR000873">
    <property type="entry name" value="AMP-dep_synth/lig_dom"/>
</dbReference>
<dbReference type="PROSITE" id="PS00012">
    <property type="entry name" value="PHOSPHOPANTETHEINE"/>
    <property type="match status" value="1"/>
</dbReference>
<feature type="domain" description="Carrier" evidence="7">
    <location>
        <begin position="674"/>
        <end position="749"/>
    </location>
</feature>
<dbReference type="NCBIfam" id="NF002937">
    <property type="entry name" value="PRK03584.1"/>
    <property type="match status" value="1"/>
</dbReference>
<evidence type="ECO:0000256" key="1">
    <source>
        <dbReference type="ARBA" id="ARBA00006432"/>
    </source>
</evidence>
<keyword evidence="2" id="KW-0596">Phosphopantetheine</keyword>
<keyword evidence="4" id="KW-0436">Ligase</keyword>
<dbReference type="SUPFAM" id="SSF56801">
    <property type="entry name" value="Acetyl-CoA synthetase-like"/>
    <property type="match status" value="1"/>
</dbReference>
<dbReference type="EMBL" id="FCNX02000006">
    <property type="protein sequence ID" value="SAK67886.1"/>
    <property type="molecule type" value="Genomic_DNA"/>
</dbReference>
<dbReference type="PROSITE" id="PS00455">
    <property type="entry name" value="AMP_BINDING"/>
    <property type="match status" value="1"/>
</dbReference>
<dbReference type="SUPFAM" id="SSF53474">
    <property type="entry name" value="alpha/beta-Hydrolases"/>
    <property type="match status" value="1"/>
</dbReference>
<sequence length="1022" mass="111784">MDRQDAIRESARVYTREPLYTPSPETIAASRMTAFTQAFEKVTHEHFADYPALHAYSVREYRQFWKCFLESARGLEWSGSDEPVCIGNRCETARFFPHVELNYAENLLGKRIAPDDAPAITSCFADGRRVTYTRGELRERVVRLAQALSALGLKEGDRVVAIMRNDCDAITAALAVTALGATLSTAAPENGVQAILDRFAPLDPKFMFAHTMQRPFDTGGSLSGHVAAVATQLPSLTDIVCLDDTELPSSVTQRQHEIRSLIARGDAMRFAWKRFPFNHPLFIMFSSGTTGKPKCIVHGAGGTLLEHVKEHRLHSDFGPGDKLFFHTSCSWMMWNWQLSVLASGVEIVTYDGPVAAVDTLWRLIADERATVFGTSPAYLKMSEDAGIEPGKQFDLSALRAMMSTGAVLYDSQFEWVYKHVKPLQLQSISGGTDIIGCFVLGNPNLPVYAGEAQCRTLGLDVQAFDQGASTIMPGELVCTNPFPSRPLGFFGDDDGSRFHKAYFAANEGVWTHGDVIEFSPQGSARLHGRSDGVLNVRGINVSPGEIYRILSEIHEIRHAMVVAQTGANAGDAGQRIVLLLVLRPGAQFNAALAARVRRDLTRQGSAALVPDVIVQVDGLPVTHNNKPSEAAARDAVNGLPARNVSSLANPECLDQIREHPSLTRVKRDLPAPGQSAQEIEAYLCALWEQHFSFSPIGRDDNFFELGGHSLLAARMLADVQRATGRTLPLATMILAPTIARLATVLAADPNARAGDSTLVQMRAGSGRPLFMVHSITGSVMECLTLAGMLQSERPVYGLQALGLDGDAAPQKSVEEMARGYVQRMREVQPSGPYALVGYSFGGLVAFEIAQQLVAAGEKIEMLCLLDTYIHTHCLPISLWTRYQAGVLVERLRELRSLEAGARFGFVRGKAAAMTNRVRGRMGKQTHRQADDVADLPPVLQRVRESMQAAMATYKPRRYDGGPIVYVRATQLDESRSDPLPVWQRVAKHGVQVMPVAGRHTDLVVEPHLATVAQTLTNALARA</sequence>
<dbReference type="OrthoDB" id="9766486at2"/>
<dbReference type="SMART" id="SM00824">
    <property type="entry name" value="PKS_TE"/>
    <property type="match status" value="1"/>
</dbReference>
<dbReference type="InterPro" id="IPR042099">
    <property type="entry name" value="ANL_N_sf"/>
</dbReference>
<dbReference type="InterPro" id="IPR001031">
    <property type="entry name" value="Thioesterase"/>
</dbReference>
<keyword evidence="3" id="KW-0597">Phosphoprotein</keyword>
<evidence type="ECO:0000313" key="9">
    <source>
        <dbReference type="Proteomes" id="UP000054903"/>
    </source>
</evidence>
<dbReference type="PANTHER" id="PTHR42921:SF1">
    <property type="entry name" value="ACETOACETYL-COA SYNTHETASE"/>
    <property type="match status" value="1"/>
</dbReference>
<dbReference type="Gene3D" id="1.10.1200.10">
    <property type="entry name" value="ACP-like"/>
    <property type="match status" value="1"/>
</dbReference>
<dbReference type="Pfam" id="PF00550">
    <property type="entry name" value="PP-binding"/>
    <property type="match status" value="1"/>
</dbReference>
<dbReference type="InterPro" id="IPR006162">
    <property type="entry name" value="Ppantetheine_attach_site"/>
</dbReference>
<dbReference type="NCBIfam" id="TIGR01217">
    <property type="entry name" value="ac_ac_CoA_syn"/>
    <property type="match status" value="1"/>
</dbReference>
<dbReference type="PROSITE" id="PS50075">
    <property type="entry name" value="CARRIER"/>
    <property type="match status" value="1"/>
</dbReference>
<dbReference type="GO" id="GO:0005524">
    <property type="term" value="F:ATP binding"/>
    <property type="evidence" value="ECO:0007669"/>
    <property type="project" value="UniProtKB-KW"/>
</dbReference>
<evidence type="ECO:0000259" key="7">
    <source>
        <dbReference type="PROSITE" id="PS50075"/>
    </source>
</evidence>
<dbReference type="Proteomes" id="UP000054903">
    <property type="component" value="Unassembled WGS sequence"/>
</dbReference>
<evidence type="ECO:0000313" key="8">
    <source>
        <dbReference type="EMBL" id="SAK67886.1"/>
    </source>
</evidence>
<proteinExistence type="inferred from homology"/>
<keyword evidence="6" id="KW-0067">ATP-binding</keyword>
<dbReference type="Gene3D" id="3.40.50.1820">
    <property type="entry name" value="alpha/beta hydrolase"/>
    <property type="match status" value="1"/>
</dbReference>
<dbReference type="RefSeq" id="WP_061134884.1">
    <property type="nucleotide sequence ID" value="NZ_FCNX02000006.1"/>
</dbReference>
<dbReference type="InterPro" id="IPR005914">
    <property type="entry name" value="Acac_CoA_synth"/>
</dbReference>
<dbReference type="InterPro" id="IPR020845">
    <property type="entry name" value="AMP-binding_CS"/>
</dbReference>
<dbReference type="GO" id="GO:0006629">
    <property type="term" value="P:lipid metabolic process"/>
    <property type="evidence" value="ECO:0007669"/>
    <property type="project" value="InterPro"/>
</dbReference>
<dbReference type="InterPro" id="IPR036736">
    <property type="entry name" value="ACP-like_sf"/>
</dbReference>
<evidence type="ECO:0000256" key="4">
    <source>
        <dbReference type="ARBA" id="ARBA00022598"/>
    </source>
</evidence>
<accession>A0A158BDK0</accession>
<dbReference type="SUPFAM" id="SSF47336">
    <property type="entry name" value="ACP-like"/>
    <property type="match status" value="1"/>
</dbReference>
<keyword evidence="9" id="KW-1185">Reference proteome</keyword>
<name>A0A158BDK0_9BURK</name>
<dbReference type="InterPro" id="IPR009081">
    <property type="entry name" value="PP-bd_ACP"/>
</dbReference>
<reference evidence="8" key="1">
    <citation type="submission" date="2016-01" db="EMBL/GenBank/DDBJ databases">
        <authorList>
            <person name="Peeters C."/>
        </authorList>
    </citation>
    <scope>NUCLEOTIDE SEQUENCE</scope>
    <source>
        <strain evidence="8">LMG 29320</strain>
    </source>
</reference>
<dbReference type="Gene3D" id="3.40.50.12780">
    <property type="entry name" value="N-terminal domain of ligase-like"/>
    <property type="match status" value="1"/>
</dbReference>
<dbReference type="InterPro" id="IPR029058">
    <property type="entry name" value="AB_hydrolase_fold"/>
</dbReference>
<dbReference type="InterPro" id="IPR045851">
    <property type="entry name" value="AMP-bd_C_sf"/>
</dbReference>
<dbReference type="STRING" id="1777138.AWB77_02663"/>
<dbReference type="Pfam" id="PF00501">
    <property type="entry name" value="AMP-binding"/>
    <property type="match status" value="1"/>
</dbReference>
<evidence type="ECO:0000256" key="2">
    <source>
        <dbReference type="ARBA" id="ARBA00022450"/>
    </source>
</evidence>
<protein>
    <submittedName>
        <fullName evidence="8">Acetoacetyl-CoA synthetase</fullName>
    </submittedName>
</protein>
<evidence type="ECO:0000256" key="6">
    <source>
        <dbReference type="ARBA" id="ARBA00022840"/>
    </source>
</evidence>
<comment type="caution">
    <text evidence="8">The sequence shown here is derived from an EMBL/GenBank/DDBJ whole genome shotgun (WGS) entry which is preliminary data.</text>
</comment>
<gene>
    <name evidence="8" type="ORF">AWB77_02663</name>
</gene>